<evidence type="ECO:0000313" key="11">
    <source>
        <dbReference type="Proteomes" id="UP000618051"/>
    </source>
</evidence>
<accession>A0A835NHQ4</accession>
<dbReference type="GO" id="GO:0000122">
    <property type="term" value="P:negative regulation of transcription by RNA polymerase II"/>
    <property type="evidence" value="ECO:0007669"/>
    <property type="project" value="TreeGrafter"/>
</dbReference>
<dbReference type="InterPro" id="IPR000536">
    <property type="entry name" value="Nucl_hrmn_rcpt_lig-bd"/>
</dbReference>
<dbReference type="GO" id="GO:0007623">
    <property type="term" value="P:circadian rhythm"/>
    <property type="evidence" value="ECO:0007669"/>
    <property type="project" value="TreeGrafter"/>
</dbReference>
<keyword evidence="6 9" id="KW-0675">Receptor</keyword>
<dbReference type="InterPro" id="IPR033544">
    <property type="entry name" value="NR0B1/2"/>
</dbReference>
<dbReference type="PANTHER" id="PTHR24081">
    <property type="entry name" value="NUCLEAR RECEPTOR SUBFAMILY 0 GROUP B"/>
    <property type="match status" value="1"/>
</dbReference>
<dbReference type="Pfam" id="PF00104">
    <property type="entry name" value="Hormone_recep"/>
    <property type="match status" value="1"/>
</dbReference>
<evidence type="ECO:0000256" key="5">
    <source>
        <dbReference type="ARBA" id="ARBA00023163"/>
    </source>
</evidence>
<dbReference type="InterPro" id="IPR035500">
    <property type="entry name" value="NHR-like_dom_sf"/>
</dbReference>
<dbReference type="PANTHER" id="PTHR24081:SF0">
    <property type="entry name" value="NUCLEAR RECEPTOR SUBFAMILY 0 GROUP B MEMBER 2"/>
    <property type="match status" value="1"/>
</dbReference>
<gene>
    <name evidence="10" type="ORF">IHE44_0008047</name>
    <name evidence="9" type="ORF">IHE44_006536</name>
</gene>
<protein>
    <submittedName>
        <fullName evidence="9">Nuclear receptor subfamily 0 group B member 2</fullName>
    </submittedName>
</protein>
<evidence type="ECO:0000313" key="9">
    <source>
        <dbReference type="EMBL" id="KAG0115226.1"/>
    </source>
</evidence>
<feature type="non-terminal residue" evidence="9">
    <location>
        <position position="1"/>
    </location>
</feature>
<keyword evidence="3" id="KW-0963">Cytoplasm</keyword>
<dbReference type="GO" id="GO:0005634">
    <property type="term" value="C:nucleus"/>
    <property type="evidence" value="ECO:0007669"/>
    <property type="project" value="UniProtKB-SubCell"/>
</dbReference>
<dbReference type="AlphaFoldDB" id="A0A835NHQ4"/>
<keyword evidence="4" id="KW-0805">Transcription regulation</keyword>
<feature type="domain" description="NR LBD" evidence="8">
    <location>
        <begin position="191"/>
        <end position="403"/>
    </location>
</feature>
<dbReference type="GO" id="GO:0005737">
    <property type="term" value="C:cytoplasm"/>
    <property type="evidence" value="ECO:0007669"/>
    <property type="project" value="UniProtKB-SubCell"/>
</dbReference>
<comment type="subcellular location">
    <subcellularLocation>
        <location evidence="2">Cytoplasm</location>
    </subcellularLocation>
    <subcellularLocation>
        <location evidence="1">Nucleus</location>
    </subcellularLocation>
</comment>
<dbReference type="PROSITE" id="PS51843">
    <property type="entry name" value="NR_LBD"/>
    <property type="match status" value="1"/>
</dbReference>
<keyword evidence="5" id="KW-0804">Transcription</keyword>
<dbReference type="GO" id="GO:0003714">
    <property type="term" value="F:transcription corepressor activity"/>
    <property type="evidence" value="ECO:0007669"/>
    <property type="project" value="TreeGrafter"/>
</dbReference>
<reference evidence="9" key="1">
    <citation type="submission" date="2020-10" db="EMBL/GenBank/DDBJ databases">
        <title>Feather gene expression reveals the developmental basis of iridescence in African starlings.</title>
        <authorList>
            <person name="Rubenstein D.R."/>
        </authorList>
    </citation>
    <scope>NUCLEOTIDE SEQUENCE</scope>
    <source>
        <strain evidence="9">SS15</strain>
        <tissue evidence="9">Liver</tissue>
    </source>
</reference>
<evidence type="ECO:0000256" key="3">
    <source>
        <dbReference type="ARBA" id="ARBA00022490"/>
    </source>
</evidence>
<evidence type="ECO:0000256" key="7">
    <source>
        <dbReference type="ARBA" id="ARBA00023242"/>
    </source>
</evidence>
<dbReference type="SUPFAM" id="SSF48508">
    <property type="entry name" value="Nuclear receptor ligand-binding domain"/>
    <property type="match status" value="1"/>
</dbReference>
<evidence type="ECO:0000256" key="2">
    <source>
        <dbReference type="ARBA" id="ARBA00004496"/>
    </source>
</evidence>
<dbReference type="EMBL" id="JADDUC020000027">
    <property type="protein sequence ID" value="KAI1231114.1"/>
    <property type="molecule type" value="Genomic_DNA"/>
</dbReference>
<dbReference type="EMBL" id="JADDUC010000236">
    <property type="protein sequence ID" value="KAG0115226.1"/>
    <property type="molecule type" value="Genomic_DNA"/>
</dbReference>
<sequence length="403" mass="44348">DTSHGPITDCQFTEFLFLHHNKRLLIKARQTAADNTTSRLLFPRPGAGAIERQAQTSALCLSVNPGSDTCSVGPWCHGTAWGNDSVYPLWVILIRPHNPSRANSLRKRPLAAPGTRLARPISPATTGLVGAGWSTTGWQSWEDGDNPARDRFRKGFYISLPPAGFGRGAGSAMSTSVDAGCERCQCHGKDKQPAILYSLLSQERRPGGARQCLCRQRRAVCLRTPHLTCQAASDVLVKTINFMKNVAAFHLLPREDQLLLLHGCWVPLFLLGLVQEMVTFEVMEAPAPSMLKKILLSGQSKGQEPEGTQPTLAAVQRLQAPLYIESLQWEAQRALRELLHPEDQARFSRILRVSSSLRSIPAGLVTDLFFRPVIGGAAMGQLLVEMLFEVTGWPQAPWLPLPR</sequence>
<dbReference type="Proteomes" id="UP000618051">
    <property type="component" value="Unassembled WGS sequence"/>
</dbReference>
<evidence type="ECO:0000256" key="1">
    <source>
        <dbReference type="ARBA" id="ARBA00004123"/>
    </source>
</evidence>
<proteinExistence type="predicted"/>
<name>A0A835NHQ4_9PASS</name>
<dbReference type="OrthoDB" id="9926883at2759"/>
<comment type="caution">
    <text evidence="9">The sequence shown here is derived from an EMBL/GenBank/DDBJ whole genome shotgun (WGS) entry which is preliminary data.</text>
</comment>
<evidence type="ECO:0000259" key="8">
    <source>
        <dbReference type="PROSITE" id="PS51843"/>
    </source>
</evidence>
<reference evidence="10" key="3">
    <citation type="submission" date="2022-01" db="EMBL/GenBank/DDBJ databases">
        <authorList>
            <person name="Rubenstein D.R."/>
        </authorList>
    </citation>
    <scope>NUCLEOTIDE SEQUENCE</scope>
    <source>
        <strain evidence="10">SS15</strain>
        <tissue evidence="10">Liver</tissue>
    </source>
</reference>
<keyword evidence="7" id="KW-0539">Nucleus</keyword>
<evidence type="ECO:0000256" key="4">
    <source>
        <dbReference type="ARBA" id="ARBA00023015"/>
    </source>
</evidence>
<organism evidence="9">
    <name type="scientific">Lamprotornis superbus</name>
    <dbReference type="NCBI Taxonomy" id="245042"/>
    <lineage>
        <taxon>Eukaryota</taxon>
        <taxon>Metazoa</taxon>
        <taxon>Chordata</taxon>
        <taxon>Craniata</taxon>
        <taxon>Vertebrata</taxon>
        <taxon>Euteleostomi</taxon>
        <taxon>Archelosauria</taxon>
        <taxon>Archosauria</taxon>
        <taxon>Dinosauria</taxon>
        <taxon>Saurischia</taxon>
        <taxon>Theropoda</taxon>
        <taxon>Coelurosauria</taxon>
        <taxon>Aves</taxon>
        <taxon>Neognathae</taxon>
        <taxon>Neoaves</taxon>
        <taxon>Telluraves</taxon>
        <taxon>Australaves</taxon>
        <taxon>Passeriformes</taxon>
        <taxon>Sturnidae</taxon>
        <taxon>Lamprotornis</taxon>
    </lineage>
</organism>
<evidence type="ECO:0000256" key="6">
    <source>
        <dbReference type="ARBA" id="ARBA00023170"/>
    </source>
</evidence>
<keyword evidence="11" id="KW-1185">Reference proteome</keyword>
<evidence type="ECO:0000313" key="10">
    <source>
        <dbReference type="EMBL" id="KAI1231114.1"/>
    </source>
</evidence>
<reference evidence="10 11" key="2">
    <citation type="journal article" date="2021" name="J. Hered.">
        <title>Feather Gene Expression Elucidates the Developmental Basis of Plumage Iridescence in African Starlings.</title>
        <authorList>
            <person name="Rubenstein D.R."/>
            <person name="Corvelo A."/>
            <person name="MacManes M.D."/>
            <person name="Maia R."/>
            <person name="Narzisi G."/>
            <person name="Rousaki A."/>
            <person name="Vandenabeele P."/>
            <person name="Shawkey M.D."/>
            <person name="Solomon J."/>
        </authorList>
    </citation>
    <scope>NUCLEOTIDE SEQUENCE [LARGE SCALE GENOMIC DNA]</scope>
    <source>
        <strain evidence="10">SS15</strain>
    </source>
</reference>
<dbReference type="Gene3D" id="1.10.565.10">
    <property type="entry name" value="Retinoid X Receptor"/>
    <property type="match status" value="2"/>
</dbReference>